<evidence type="ECO:0000256" key="2">
    <source>
        <dbReference type="ARBA" id="ARBA00006375"/>
    </source>
</evidence>
<keyword evidence="4 8" id="KW-0812">Transmembrane</keyword>
<proteinExistence type="inferred from homology"/>
<feature type="repeat" description="Solcar" evidence="8">
    <location>
        <begin position="12"/>
        <end position="85"/>
    </location>
</feature>
<feature type="repeat" description="Solcar" evidence="8">
    <location>
        <begin position="100"/>
        <end position="206"/>
    </location>
</feature>
<evidence type="ECO:0000256" key="9">
    <source>
        <dbReference type="RuleBase" id="RU000488"/>
    </source>
</evidence>
<dbReference type="SUPFAM" id="SSF103506">
    <property type="entry name" value="Mitochondrial carrier"/>
    <property type="match status" value="1"/>
</dbReference>
<feature type="transmembrane region" description="Helical" evidence="10">
    <location>
        <begin position="12"/>
        <end position="35"/>
    </location>
</feature>
<dbReference type="PROSITE" id="PS50920">
    <property type="entry name" value="SOLCAR"/>
    <property type="match status" value="3"/>
</dbReference>
<dbReference type="Pfam" id="PF00153">
    <property type="entry name" value="Mito_carr"/>
    <property type="match status" value="3"/>
</dbReference>
<evidence type="ECO:0008006" key="13">
    <source>
        <dbReference type="Google" id="ProtNLM"/>
    </source>
</evidence>
<accession>A0A4P9XAC2</accession>
<comment type="similarity">
    <text evidence="2 9">Belongs to the mitochondrial carrier (TC 2.A.29) family.</text>
</comment>
<feature type="transmembrane region" description="Helical" evidence="10">
    <location>
        <begin position="98"/>
        <end position="119"/>
    </location>
</feature>
<evidence type="ECO:0000256" key="10">
    <source>
        <dbReference type="SAM" id="Phobius"/>
    </source>
</evidence>
<evidence type="ECO:0000256" key="7">
    <source>
        <dbReference type="ARBA" id="ARBA00023136"/>
    </source>
</evidence>
<gene>
    <name evidence="11" type="ORF">CXG81DRAFT_5942</name>
</gene>
<feature type="transmembrane region" description="Helical" evidence="10">
    <location>
        <begin position="56"/>
        <end position="78"/>
    </location>
</feature>
<evidence type="ECO:0000256" key="6">
    <source>
        <dbReference type="ARBA" id="ARBA00022989"/>
    </source>
</evidence>
<name>A0A4P9XAC2_9FUNG</name>
<keyword evidence="6 10" id="KW-1133">Transmembrane helix</keyword>
<dbReference type="InterPro" id="IPR018108">
    <property type="entry name" value="MCP_transmembrane"/>
</dbReference>
<evidence type="ECO:0000256" key="8">
    <source>
        <dbReference type="PROSITE-ProRule" id="PRU00282"/>
    </source>
</evidence>
<comment type="subcellular location">
    <subcellularLocation>
        <location evidence="1">Membrane</location>
        <topology evidence="1">Multi-pass membrane protein</topology>
    </subcellularLocation>
</comment>
<reference evidence="12" key="1">
    <citation type="journal article" date="2018" name="Nat. Microbiol.">
        <title>Leveraging single-cell genomics to expand the fungal tree of life.</title>
        <authorList>
            <person name="Ahrendt S.R."/>
            <person name="Quandt C.A."/>
            <person name="Ciobanu D."/>
            <person name="Clum A."/>
            <person name="Salamov A."/>
            <person name="Andreopoulos B."/>
            <person name="Cheng J.F."/>
            <person name="Woyke T."/>
            <person name="Pelin A."/>
            <person name="Henrissat B."/>
            <person name="Reynolds N.K."/>
            <person name="Benny G.L."/>
            <person name="Smith M.E."/>
            <person name="James T.Y."/>
            <person name="Grigoriev I.V."/>
        </authorList>
    </citation>
    <scope>NUCLEOTIDE SEQUENCE [LARGE SCALE GENOMIC DNA]</scope>
    <source>
        <strain evidence="12">ATCC 52028</strain>
    </source>
</reference>
<dbReference type="InterPro" id="IPR023395">
    <property type="entry name" value="MCP_dom_sf"/>
</dbReference>
<dbReference type="Proteomes" id="UP000274922">
    <property type="component" value="Unassembled WGS sequence"/>
</dbReference>
<dbReference type="OrthoDB" id="276989at2759"/>
<dbReference type="GO" id="GO:0016020">
    <property type="term" value="C:membrane"/>
    <property type="evidence" value="ECO:0007669"/>
    <property type="project" value="UniProtKB-SubCell"/>
</dbReference>
<dbReference type="STRING" id="1555241.A0A4P9XAC2"/>
<organism evidence="11 12">
    <name type="scientific">Caulochytrium protostelioides</name>
    <dbReference type="NCBI Taxonomy" id="1555241"/>
    <lineage>
        <taxon>Eukaryota</taxon>
        <taxon>Fungi</taxon>
        <taxon>Fungi incertae sedis</taxon>
        <taxon>Chytridiomycota</taxon>
        <taxon>Chytridiomycota incertae sedis</taxon>
        <taxon>Chytridiomycetes</taxon>
        <taxon>Caulochytriales</taxon>
        <taxon>Caulochytriaceae</taxon>
        <taxon>Caulochytrium</taxon>
    </lineage>
</organism>
<keyword evidence="7 8" id="KW-0472">Membrane</keyword>
<feature type="non-terminal residue" evidence="11">
    <location>
        <position position="300"/>
    </location>
</feature>
<feature type="non-terminal residue" evidence="11">
    <location>
        <position position="1"/>
    </location>
</feature>
<evidence type="ECO:0000256" key="5">
    <source>
        <dbReference type="ARBA" id="ARBA00022737"/>
    </source>
</evidence>
<keyword evidence="3 9" id="KW-0813">Transport</keyword>
<keyword evidence="5" id="KW-0677">Repeat</keyword>
<evidence type="ECO:0000313" key="12">
    <source>
        <dbReference type="Proteomes" id="UP000274922"/>
    </source>
</evidence>
<dbReference type="EMBL" id="ML014147">
    <property type="protein sequence ID" value="RKP02298.1"/>
    <property type="molecule type" value="Genomic_DNA"/>
</dbReference>
<evidence type="ECO:0000256" key="1">
    <source>
        <dbReference type="ARBA" id="ARBA00004141"/>
    </source>
</evidence>
<feature type="repeat" description="Solcar" evidence="8">
    <location>
        <begin position="226"/>
        <end position="300"/>
    </location>
</feature>
<dbReference type="AlphaFoldDB" id="A0A4P9XAC2"/>
<dbReference type="Gene3D" id="1.50.40.10">
    <property type="entry name" value="Mitochondrial carrier domain"/>
    <property type="match status" value="1"/>
</dbReference>
<evidence type="ECO:0000256" key="3">
    <source>
        <dbReference type="ARBA" id="ARBA00022448"/>
    </source>
</evidence>
<evidence type="ECO:0000313" key="11">
    <source>
        <dbReference type="EMBL" id="RKP02298.1"/>
    </source>
</evidence>
<dbReference type="PANTHER" id="PTHR45667">
    <property type="entry name" value="S-ADENOSYLMETHIONINE MITOCHONDRIAL CARRIER PROTEIN"/>
    <property type="match status" value="1"/>
</dbReference>
<sequence>AAAAGQAASAPFPWQASLTAGCLAGLATDAGLFPLDTLKTRAQARGGFLAHGGFRGIYRGLGGAVAGSIPSAGAYFVAYDAAKAWFHGRAETPPRDDAALPIAQIMLAASVGEFIACTIRVPFEVVKQRLQTSVPAAAAPTAAAAAAIAAIASPLPPPLATTRSVIQAIRRAEGYRGFYRGWGITLIREIPFTCLQFPLYEVFRGMVVRHNAAVRPRADADDTPSITPLQAAGCGALSGALAGWVTTPLDVLKTRAAARGRATPARGAAGWTTARLLFAGAAPRVVWIALGGALFLGVYE</sequence>
<evidence type="ECO:0000256" key="4">
    <source>
        <dbReference type="ARBA" id="ARBA00022692"/>
    </source>
</evidence>
<keyword evidence="12" id="KW-1185">Reference proteome</keyword>
<protein>
    <recommendedName>
        <fullName evidence="13">Mitochondrial carrier</fullName>
    </recommendedName>
</protein>
<feature type="transmembrane region" description="Helical" evidence="10">
    <location>
        <begin position="276"/>
        <end position="299"/>
    </location>
</feature>